<dbReference type="SUPFAM" id="SSF56672">
    <property type="entry name" value="DNA/RNA polymerases"/>
    <property type="match status" value="1"/>
</dbReference>
<protein>
    <submittedName>
        <fullName evidence="3">Reverse transcriptase domain-containing protein</fullName>
    </submittedName>
</protein>
<comment type="caution">
    <text evidence="1">The sequence shown here is derived from an EMBL/GenBank/DDBJ whole genome shotgun (WGS) entry which is preliminary data.</text>
</comment>
<dbReference type="Gene3D" id="3.10.10.10">
    <property type="entry name" value="HIV Type 1 Reverse Transcriptase, subunit A, domain 1"/>
    <property type="match status" value="1"/>
</dbReference>
<sequence>MRAREHELLGEGLQRSILRGTRSFQESDVEFILLDLQDAFCHVGVHHNELNGTALLWVAMLFGFKAAPSVMGRLSAAIGRLLQSLSHPAAGQVQVYIDSVALMLRGSPELRNLQLSKVLCVLAAFGVQVAMPKGERGRRVQWIGTTFELHAKEIVLGTPDAPRDKGDPVQL</sequence>
<dbReference type="Gene3D" id="3.30.70.270">
    <property type="match status" value="1"/>
</dbReference>
<dbReference type="EMBL" id="CAMXCT010001625">
    <property type="protein sequence ID" value="CAI3991744.1"/>
    <property type="molecule type" value="Genomic_DNA"/>
</dbReference>
<dbReference type="EMBL" id="CAMXCT020001625">
    <property type="protein sequence ID" value="CAL1145119.1"/>
    <property type="molecule type" value="Genomic_DNA"/>
</dbReference>
<gene>
    <name evidence="1" type="ORF">C1SCF055_LOCUS18625</name>
</gene>
<reference evidence="1" key="1">
    <citation type="submission" date="2022-10" db="EMBL/GenBank/DDBJ databases">
        <authorList>
            <person name="Chen Y."/>
            <person name="Dougan E. K."/>
            <person name="Chan C."/>
            <person name="Rhodes N."/>
            <person name="Thang M."/>
        </authorList>
    </citation>
    <scope>NUCLEOTIDE SEQUENCE</scope>
</reference>
<feature type="non-terminal residue" evidence="1">
    <location>
        <position position="171"/>
    </location>
</feature>
<evidence type="ECO:0000313" key="4">
    <source>
        <dbReference type="Proteomes" id="UP001152797"/>
    </source>
</evidence>
<evidence type="ECO:0000313" key="2">
    <source>
        <dbReference type="EMBL" id="CAL1145119.1"/>
    </source>
</evidence>
<evidence type="ECO:0000313" key="1">
    <source>
        <dbReference type="EMBL" id="CAI3991744.1"/>
    </source>
</evidence>
<proteinExistence type="predicted"/>
<dbReference type="GO" id="GO:0003964">
    <property type="term" value="F:RNA-directed DNA polymerase activity"/>
    <property type="evidence" value="ECO:0007669"/>
    <property type="project" value="UniProtKB-KW"/>
</dbReference>
<keyword evidence="4" id="KW-1185">Reference proteome</keyword>
<keyword evidence="3" id="KW-0695">RNA-directed DNA polymerase</keyword>
<accession>A0A9P1FW26</accession>
<organism evidence="1">
    <name type="scientific">Cladocopium goreaui</name>
    <dbReference type="NCBI Taxonomy" id="2562237"/>
    <lineage>
        <taxon>Eukaryota</taxon>
        <taxon>Sar</taxon>
        <taxon>Alveolata</taxon>
        <taxon>Dinophyceae</taxon>
        <taxon>Suessiales</taxon>
        <taxon>Symbiodiniaceae</taxon>
        <taxon>Cladocopium</taxon>
    </lineage>
</organism>
<keyword evidence="3" id="KW-0548">Nucleotidyltransferase</keyword>
<dbReference type="OrthoDB" id="7477527at2759"/>
<keyword evidence="3" id="KW-0808">Transferase</keyword>
<dbReference type="EMBL" id="CAMXCT030001625">
    <property type="protein sequence ID" value="CAL4779056.1"/>
    <property type="molecule type" value="Genomic_DNA"/>
</dbReference>
<dbReference type="AlphaFoldDB" id="A0A9P1FW26"/>
<evidence type="ECO:0000313" key="3">
    <source>
        <dbReference type="EMBL" id="CAL4779056.1"/>
    </source>
</evidence>
<dbReference type="InterPro" id="IPR043128">
    <property type="entry name" value="Rev_trsase/Diguanyl_cyclase"/>
</dbReference>
<dbReference type="InterPro" id="IPR043502">
    <property type="entry name" value="DNA/RNA_pol_sf"/>
</dbReference>
<reference evidence="2" key="2">
    <citation type="submission" date="2024-04" db="EMBL/GenBank/DDBJ databases">
        <authorList>
            <person name="Chen Y."/>
            <person name="Shah S."/>
            <person name="Dougan E. K."/>
            <person name="Thang M."/>
            <person name="Chan C."/>
        </authorList>
    </citation>
    <scope>NUCLEOTIDE SEQUENCE [LARGE SCALE GENOMIC DNA]</scope>
</reference>
<dbReference type="Proteomes" id="UP001152797">
    <property type="component" value="Unassembled WGS sequence"/>
</dbReference>
<name>A0A9P1FW26_9DINO</name>